<feature type="transmembrane region" description="Helical" evidence="7">
    <location>
        <begin position="129"/>
        <end position="147"/>
    </location>
</feature>
<evidence type="ECO:0000256" key="7">
    <source>
        <dbReference type="SAM" id="Phobius"/>
    </source>
</evidence>
<dbReference type="EMBL" id="CAAHFH010000003">
    <property type="protein sequence ID" value="VGO23097.1"/>
    <property type="molecule type" value="Genomic_DNA"/>
</dbReference>
<feature type="transmembrane region" description="Helical" evidence="7">
    <location>
        <begin position="375"/>
        <end position="393"/>
    </location>
</feature>
<name>A0A6C2UVF8_9BACT</name>
<evidence type="ECO:0000256" key="5">
    <source>
        <dbReference type="ARBA" id="ARBA00022989"/>
    </source>
</evidence>
<keyword evidence="4" id="KW-1278">Translocase</keyword>
<dbReference type="GO" id="GO:0006814">
    <property type="term" value="P:sodium ion transport"/>
    <property type="evidence" value="ECO:0007669"/>
    <property type="project" value="InterPro"/>
</dbReference>
<accession>A0A6C2UVF8</accession>
<keyword evidence="10" id="KW-1185">Reference proteome</keyword>
<feature type="transmembrane region" description="Helical" evidence="7">
    <location>
        <begin position="187"/>
        <end position="210"/>
    </location>
</feature>
<sequence length="493" mass="51301">MKKFITMGLLAAAVFGGAVQVQAEEACCPAEGVKTKKSVSIAEGFQKLGRETGIYRFFNPPTKEEKAASYQVALVKTVEAETSAGHFHGAMNQIHKAHGVEQSLLDQLTQQVEAAEAAGYEPPLSLPPGLGQFMMILIGLLLIYLAIAKGFEPLLLLPIGFGAILTNIPMAGISAGPMPGQPAGFLYYFYTVGVESGVFPLLIFMGVGAMTDFGPLLANPKTALLGAAAQFGIFIALLGAMALGGMFDMFTMQDAAAIGIIGGADGPTAIFLASRLSPNLLGAIAVAAYSYMALVPIIQPPIMRALTTKEERSIVMKQLRHVSKTEKIVFPLLVLVLCLLLLPSATPLIGMLMLGNLMKESAVVDRLSETAQNSLINIVTIMLGLAVGSKLAAEKFLNVQTLGVLALGLGAFVIGTASGLLLAKLMNKCSKEQINPLIGSAGVSAVPMAARVSNKVGLEANPQNFLLMHAMGPNVAGVIGSAVAAGVLLALVG</sequence>
<evidence type="ECO:0000256" key="6">
    <source>
        <dbReference type="ARBA" id="ARBA00023136"/>
    </source>
</evidence>
<evidence type="ECO:0000313" key="10">
    <source>
        <dbReference type="Proteomes" id="UP000346198"/>
    </source>
</evidence>
<dbReference type="PANTHER" id="PTHR35806:SF1">
    <property type="entry name" value="OXALOACETATE DECARBOXYLASE BETA CHAIN 2"/>
    <property type="match status" value="1"/>
</dbReference>
<proteinExistence type="predicted"/>
<feature type="transmembrane region" description="Helical" evidence="7">
    <location>
        <begin position="222"/>
        <end position="243"/>
    </location>
</feature>
<feature type="transmembrane region" description="Helical" evidence="7">
    <location>
        <begin position="470"/>
        <end position="492"/>
    </location>
</feature>
<evidence type="ECO:0000256" key="4">
    <source>
        <dbReference type="ARBA" id="ARBA00022967"/>
    </source>
</evidence>
<dbReference type="InterPro" id="IPR005661">
    <property type="entry name" value="OadB_MmdB"/>
</dbReference>
<evidence type="ECO:0000256" key="1">
    <source>
        <dbReference type="ARBA" id="ARBA00004651"/>
    </source>
</evidence>
<dbReference type="GO" id="GO:0005886">
    <property type="term" value="C:plasma membrane"/>
    <property type="evidence" value="ECO:0007669"/>
    <property type="project" value="UniProtKB-SubCell"/>
</dbReference>
<feature type="chain" id="PRO_5025517269" evidence="8">
    <location>
        <begin position="24"/>
        <end position="493"/>
    </location>
</feature>
<feature type="transmembrane region" description="Helical" evidence="7">
    <location>
        <begin position="280"/>
        <end position="298"/>
    </location>
</feature>
<gene>
    <name evidence="9" type="primary">gcdB</name>
    <name evidence="9" type="ORF">SCARR_05200</name>
</gene>
<comment type="subcellular location">
    <subcellularLocation>
        <location evidence="1">Cell membrane</location>
        <topology evidence="1">Multi-pass membrane protein</topology>
    </subcellularLocation>
</comment>
<evidence type="ECO:0000256" key="8">
    <source>
        <dbReference type="SAM" id="SignalP"/>
    </source>
</evidence>
<keyword evidence="2" id="KW-1003">Cell membrane</keyword>
<feature type="transmembrane region" description="Helical" evidence="7">
    <location>
        <begin position="399"/>
        <end position="422"/>
    </location>
</feature>
<keyword evidence="5 7" id="KW-1133">Transmembrane helix</keyword>
<feature type="signal peptide" evidence="8">
    <location>
        <begin position="1"/>
        <end position="23"/>
    </location>
</feature>
<evidence type="ECO:0000256" key="2">
    <source>
        <dbReference type="ARBA" id="ARBA00022475"/>
    </source>
</evidence>
<feature type="transmembrane region" description="Helical" evidence="7">
    <location>
        <begin position="154"/>
        <end position="175"/>
    </location>
</feature>
<dbReference type="Pfam" id="PF03977">
    <property type="entry name" value="OAD_beta"/>
    <property type="match status" value="1"/>
</dbReference>
<dbReference type="GO" id="GO:0016829">
    <property type="term" value="F:lyase activity"/>
    <property type="evidence" value="ECO:0007669"/>
    <property type="project" value="InterPro"/>
</dbReference>
<evidence type="ECO:0000313" key="9">
    <source>
        <dbReference type="EMBL" id="VGO23097.1"/>
    </source>
</evidence>
<dbReference type="NCBIfam" id="TIGR01109">
    <property type="entry name" value="Na_pump_decarbB"/>
    <property type="match status" value="1"/>
</dbReference>
<dbReference type="PANTHER" id="PTHR35806">
    <property type="entry name" value="OXALOACETATE DECARBOXYLASE BETA CHAIN 2"/>
    <property type="match status" value="1"/>
</dbReference>
<protein>
    <submittedName>
        <fullName evidence="9">Glutaconyl-CoA decarboxylase subunit beta</fullName>
    </submittedName>
</protein>
<feature type="transmembrane region" description="Helical" evidence="7">
    <location>
        <begin position="328"/>
        <end position="354"/>
    </location>
</feature>
<evidence type="ECO:0000256" key="3">
    <source>
        <dbReference type="ARBA" id="ARBA00022692"/>
    </source>
</evidence>
<keyword evidence="6 7" id="KW-0472">Membrane</keyword>
<reference evidence="9 10" key="1">
    <citation type="submission" date="2019-04" db="EMBL/GenBank/DDBJ databases">
        <authorList>
            <person name="Van Vliet M D."/>
        </authorList>
    </citation>
    <scope>NUCLEOTIDE SEQUENCE [LARGE SCALE GENOMIC DNA]</scope>
    <source>
        <strain evidence="9 10">F21</strain>
    </source>
</reference>
<organism evidence="9 10">
    <name type="scientific">Pontiella sulfatireligans</name>
    <dbReference type="NCBI Taxonomy" id="2750658"/>
    <lineage>
        <taxon>Bacteria</taxon>
        <taxon>Pseudomonadati</taxon>
        <taxon>Kiritimatiellota</taxon>
        <taxon>Kiritimatiellia</taxon>
        <taxon>Kiritimatiellales</taxon>
        <taxon>Pontiellaceae</taxon>
        <taxon>Pontiella</taxon>
    </lineage>
</organism>
<keyword evidence="8" id="KW-0732">Signal</keyword>
<keyword evidence="3 7" id="KW-0812">Transmembrane</keyword>
<dbReference type="AlphaFoldDB" id="A0A6C2UVF8"/>
<dbReference type="Proteomes" id="UP000346198">
    <property type="component" value="Unassembled WGS sequence"/>
</dbReference>